<evidence type="ECO:0000313" key="2">
    <source>
        <dbReference type="Proteomes" id="UP001163321"/>
    </source>
</evidence>
<comment type="caution">
    <text evidence="1">The sequence shown here is derived from an EMBL/GenBank/DDBJ whole genome shotgun (WGS) entry which is preliminary data.</text>
</comment>
<name>A0ACC0VK42_9STRA</name>
<protein>
    <submittedName>
        <fullName evidence="1">Uncharacterized protein</fullName>
    </submittedName>
</protein>
<keyword evidence="2" id="KW-1185">Reference proteome</keyword>
<sequence>MSLACDGEWQKWNVDTQIRSGVHNHELVESMSAHPRRRRLNSGEKATVYSLTEAGVPTRQILVALRQKDEICLANAKTIYNAKSKYRQEHLAGRTPINALLEDLQEKEVTHALMQSRKRFQDEYATFTAYGISITTFFPRQPKRLSTNVIRLRKMSGKTNF</sequence>
<accession>A0ACC0VK42</accession>
<dbReference type="EMBL" id="CM047587">
    <property type="protein sequence ID" value="KAI9906305.1"/>
    <property type="molecule type" value="Genomic_DNA"/>
</dbReference>
<dbReference type="Proteomes" id="UP001163321">
    <property type="component" value="Chromosome 8"/>
</dbReference>
<reference evidence="1 2" key="1">
    <citation type="journal article" date="2022" name="bioRxiv">
        <title>The genome of the oomycete Peronosclerospora sorghi, a cosmopolitan pathogen of maize and sorghum, is inflated with dispersed pseudogenes.</title>
        <authorList>
            <person name="Fletcher K."/>
            <person name="Martin F."/>
            <person name="Isakeit T."/>
            <person name="Cavanaugh K."/>
            <person name="Magill C."/>
            <person name="Michelmore R."/>
        </authorList>
    </citation>
    <scope>NUCLEOTIDE SEQUENCE [LARGE SCALE GENOMIC DNA]</scope>
    <source>
        <strain evidence="1">P6</strain>
    </source>
</reference>
<proteinExistence type="predicted"/>
<evidence type="ECO:0000313" key="1">
    <source>
        <dbReference type="EMBL" id="KAI9906305.1"/>
    </source>
</evidence>
<organism evidence="1 2">
    <name type="scientific">Peronosclerospora sorghi</name>
    <dbReference type="NCBI Taxonomy" id="230839"/>
    <lineage>
        <taxon>Eukaryota</taxon>
        <taxon>Sar</taxon>
        <taxon>Stramenopiles</taxon>
        <taxon>Oomycota</taxon>
        <taxon>Peronosporomycetes</taxon>
        <taxon>Peronosporales</taxon>
        <taxon>Peronosporaceae</taxon>
        <taxon>Peronosclerospora</taxon>
    </lineage>
</organism>
<gene>
    <name evidence="1" type="ORF">PsorP6_016541</name>
</gene>